<name>R7YV16_CONA1</name>
<reference evidence="2" key="1">
    <citation type="submission" date="2012-06" db="EMBL/GenBank/DDBJ databases">
        <title>The genome sequence of Coniosporium apollinis CBS 100218.</title>
        <authorList>
            <consortium name="The Broad Institute Genome Sequencing Platform"/>
            <person name="Cuomo C."/>
            <person name="Gorbushina A."/>
            <person name="Noack S."/>
            <person name="Walker B."/>
            <person name="Young S.K."/>
            <person name="Zeng Q."/>
            <person name="Gargeya S."/>
            <person name="Fitzgerald M."/>
            <person name="Haas B."/>
            <person name="Abouelleil A."/>
            <person name="Alvarado L."/>
            <person name="Arachchi H.M."/>
            <person name="Berlin A.M."/>
            <person name="Chapman S.B."/>
            <person name="Goldberg J."/>
            <person name="Griggs A."/>
            <person name="Gujja S."/>
            <person name="Hansen M."/>
            <person name="Howarth C."/>
            <person name="Imamovic A."/>
            <person name="Larimer J."/>
            <person name="McCowan C."/>
            <person name="Montmayeur A."/>
            <person name="Murphy C."/>
            <person name="Neiman D."/>
            <person name="Pearson M."/>
            <person name="Priest M."/>
            <person name="Roberts A."/>
            <person name="Saif S."/>
            <person name="Shea T."/>
            <person name="Sisk P."/>
            <person name="Sykes S."/>
            <person name="Wortman J."/>
            <person name="Nusbaum C."/>
            <person name="Birren B."/>
        </authorList>
    </citation>
    <scope>NUCLEOTIDE SEQUENCE [LARGE SCALE GENOMIC DNA]</scope>
    <source>
        <strain evidence="2">CBS 100218</strain>
    </source>
</reference>
<dbReference type="InterPro" id="IPR011990">
    <property type="entry name" value="TPR-like_helical_dom_sf"/>
</dbReference>
<dbReference type="Pfam" id="PF13374">
    <property type="entry name" value="TPR_10"/>
    <property type="match status" value="2"/>
</dbReference>
<dbReference type="SUPFAM" id="SSF48452">
    <property type="entry name" value="TPR-like"/>
    <property type="match status" value="3"/>
</dbReference>
<evidence type="ECO:0000313" key="1">
    <source>
        <dbReference type="EMBL" id="EON65752.1"/>
    </source>
</evidence>
<evidence type="ECO:0000313" key="2">
    <source>
        <dbReference type="Proteomes" id="UP000016924"/>
    </source>
</evidence>
<gene>
    <name evidence="1" type="ORF">W97_04991</name>
</gene>
<proteinExistence type="predicted"/>
<dbReference type="OrthoDB" id="1658288at2759"/>
<dbReference type="PANTHER" id="PTHR46082:SF6">
    <property type="entry name" value="AAA+ ATPASE DOMAIN-CONTAINING PROTEIN-RELATED"/>
    <property type="match status" value="1"/>
</dbReference>
<dbReference type="HOGENOM" id="CLU_000288_125_13_1"/>
<dbReference type="Gene3D" id="1.25.40.10">
    <property type="entry name" value="Tetratricopeptide repeat domain"/>
    <property type="match status" value="2"/>
</dbReference>
<dbReference type="Pfam" id="PF13424">
    <property type="entry name" value="TPR_12"/>
    <property type="match status" value="3"/>
</dbReference>
<keyword evidence="2" id="KW-1185">Reference proteome</keyword>
<dbReference type="InterPro" id="IPR019734">
    <property type="entry name" value="TPR_rpt"/>
</dbReference>
<accession>R7YV16</accession>
<dbReference type="Proteomes" id="UP000016924">
    <property type="component" value="Unassembled WGS sequence"/>
</dbReference>
<dbReference type="SMART" id="SM00028">
    <property type="entry name" value="TPR"/>
    <property type="match status" value="6"/>
</dbReference>
<dbReference type="InterPro" id="IPR053137">
    <property type="entry name" value="NLR-like"/>
</dbReference>
<organism evidence="1 2">
    <name type="scientific">Coniosporium apollinis (strain CBS 100218)</name>
    <name type="common">Rock-inhabiting black yeast</name>
    <dbReference type="NCBI Taxonomy" id="1168221"/>
    <lineage>
        <taxon>Eukaryota</taxon>
        <taxon>Fungi</taxon>
        <taxon>Dikarya</taxon>
        <taxon>Ascomycota</taxon>
        <taxon>Pezizomycotina</taxon>
        <taxon>Dothideomycetes</taxon>
        <taxon>Dothideomycetes incertae sedis</taxon>
        <taxon>Coniosporium</taxon>
    </lineage>
</organism>
<sequence>MTDRFTLDAANAGHAEPAGNVHWMVPRAVNNLFTGRAELLDQIQDALLGDKTSCAGKQRRFVITGLGGQGKSEICLKVANVMREEFWGVFWVDIGSPSIAESGFIAVARILGATVERIDDALRILANEKRSWLLILDNADDPDFDYQPYLPSGTHGAVIITSRVSRCSRYNTAGSEALAGLDVHHSTRLLLKAAEIPEESWPSYDQQAKIVVSLLGSHTLALVQAGAYIGNGHGRLNQYPEVYHRQRQRLLKYRPSQAQSRYRDVYATFEASAYMLERSESQAAKDALRLLEILSMLHSSILPLEIFQDAWEGSRRILLANHTNTSELGNLRQWHISQLPDFMVIEGSEWDAYRLVEASSLLVSLSLITRHDSDGVPGLSMHPLTHAWAKDRQELNQQGQAWIAAASILTLSIFVSDTWQRQERHLRPHIQSCLTIEVKTAFSLGPVAMVLPIFLRCGRILSHMRDDSRLSRLLKEIFAQLKIDPEIPSEEFLPIYDLSATSLMDLGYHKQALALLEHIVETEETALMEDHPDRLASQHELAVAYQENGQVKQAIILLEHVVKIRETTLVEDHPDRLTSQHELARAYQANGQVKQAIALLEHVVKIRETTLVEDHPDRLTSQHELARAYQANGQVKQAIALLEHVVKIRETTLVEDHPNRLASQHELARAYQANGQVKQAVALLEHVVKIHKTTLVEDHPNRLASQSYQANGQVKQAIALLEHVVKIRETTLVEDHPNRLASQHELARAYQANGQVKQAVALLEHVVKIHKTTLVEDHPNRLASQCTLAKAYQVNRQVKQAIALLEHVVKIRETTLAEDHPNRLASQRLLARAYQASG</sequence>
<dbReference type="STRING" id="1168221.R7YV16"/>
<dbReference type="SUPFAM" id="SSF52540">
    <property type="entry name" value="P-loop containing nucleoside triphosphate hydrolases"/>
    <property type="match status" value="1"/>
</dbReference>
<dbReference type="RefSeq" id="XP_007781069.1">
    <property type="nucleotide sequence ID" value="XM_007782879.1"/>
</dbReference>
<protein>
    <submittedName>
        <fullName evidence="1">Uncharacterized protein</fullName>
    </submittedName>
</protein>
<dbReference type="EMBL" id="JH767576">
    <property type="protein sequence ID" value="EON65752.1"/>
    <property type="molecule type" value="Genomic_DNA"/>
</dbReference>
<dbReference type="InterPro" id="IPR027417">
    <property type="entry name" value="P-loop_NTPase"/>
</dbReference>
<dbReference type="OMA" id="MAYCANG"/>
<dbReference type="PANTHER" id="PTHR46082">
    <property type="entry name" value="ATP/GTP-BINDING PROTEIN-RELATED"/>
    <property type="match status" value="1"/>
</dbReference>
<dbReference type="GeneID" id="19902302"/>
<dbReference type="Gene3D" id="3.40.50.300">
    <property type="entry name" value="P-loop containing nucleotide triphosphate hydrolases"/>
    <property type="match status" value="1"/>
</dbReference>
<dbReference type="AlphaFoldDB" id="R7YV16"/>
<dbReference type="eggNOG" id="KOG1840">
    <property type="taxonomic scope" value="Eukaryota"/>
</dbReference>